<reference evidence="2" key="1">
    <citation type="submission" date="2023-04" db="EMBL/GenBank/DDBJ databases">
        <authorList>
            <person name="Vijverberg K."/>
            <person name="Xiong W."/>
            <person name="Schranz E."/>
        </authorList>
    </citation>
    <scope>NUCLEOTIDE SEQUENCE</scope>
</reference>
<name>A0AA35UTS9_LACSI</name>
<feature type="region of interest" description="Disordered" evidence="1">
    <location>
        <begin position="38"/>
        <end position="58"/>
    </location>
</feature>
<dbReference type="EMBL" id="OX465086">
    <property type="protein sequence ID" value="CAI9264184.1"/>
    <property type="molecule type" value="Genomic_DNA"/>
</dbReference>
<protein>
    <submittedName>
        <fullName evidence="2">Uncharacterized protein</fullName>
    </submittedName>
</protein>
<proteinExistence type="predicted"/>
<evidence type="ECO:0000313" key="3">
    <source>
        <dbReference type="Proteomes" id="UP001177003"/>
    </source>
</evidence>
<dbReference type="Proteomes" id="UP001177003">
    <property type="component" value="Chromosome 0"/>
</dbReference>
<evidence type="ECO:0000313" key="2">
    <source>
        <dbReference type="EMBL" id="CAI9264184.1"/>
    </source>
</evidence>
<evidence type="ECO:0000256" key="1">
    <source>
        <dbReference type="SAM" id="MobiDB-lite"/>
    </source>
</evidence>
<accession>A0AA35UTS9</accession>
<dbReference type="AlphaFoldDB" id="A0AA35UTS9"/>
<keyword evidence="3" id="KW-1185">Reference proteome</keyword>
<gene>
    <name evidence="2" type="ORF">LSALG_LOCUS4844</name>
</gene>
<organism evidence="2 3">
    <name type="scientific">Lactuca saligna</name>
    <name type="common">Willowleaf lettuce</name>
    <dbReference type="NCBI Taxonomy" id="75948"/>
    <lineage>
        <taxon>Eukaryota</taxon>
        <taxon>Viridiplantae</taxon>
        <taxon>Streptophyta</taxon>
        <taxon>Embryophyta</taxon>
        <taxon>Tracheophyta</taxon>
        <taxon>Spermatophyta</taxon>
        <taxon>Magnoliopsida</taxon>
        <taxon>eudicotyledons</taxon>
        <taxon>Gunneridae</taxon>
        <taxon>Pentapetalae</taxon>
        <taxon>asterids</taxon>
        <taxon>campanulids</taxon>
        <taxon>Asterales</taxon>
        <taxon>Asteraceae</taxon>
        <taxon>Cichorioideae</taxon>
        <taxon>Cichorieae</taxon>
        <taxon>Lactucinae</taxon>
        <taxon>Lactuca</taxon>
    </lineage>
</organism>
<sequence>MLKRIDPLNSVLVSYLETIDTSVETGILLPHSFEKKSKKTKKPVVGSSDTKAKSSKKTKLVPVIEPELDQPKPVVSDTQVIENEIIPSKTGVFKRIKMKSKTKRRSLGTKMVLKPQVSHQGVIFREVPAPMSPSTKKRMAADMAKHISQKKKRKLIISSDSTTDYTKVILETLEGTLILDSSTIDTSVTQPPEVSIAKIVFVEARTSDITVNISDMVTRFVKLFESMSPQFTLLSEKEDKHFGDLLGLLKGLKELSIKPIPSSLITSEFLSHNFL</sequence>